<dbReference type="GO" id="GO:0046487">
    <property type="term" value="P:glyoxylate metabolic process"/>
    <property type="evidence" value="ECO:0007669"/>
    <property type="project" value="TreeGrafter"/>
</dbReference>
<protein>
    <submittedName>
        <fullName evidence="5">Hydroxypyruvate isomerase</fullName>
    </submittedName>
</protein>
<dbReference type="Gene3D" id="3.20.20.150">
    <property type="entry name" value="Divalent-metal-dependent TIM barrel enzymes"/>
    <property type="match status" value="1"/>
</dbReference>
<feature type="active site" description="Proton donor/acceptor" evidence="3">
    <location>
        <position position="155"/>
    </location>
</feature>
<dbReference type="PIRSF" id="PIRSF006241">
    <property type="entry name" value="HyI"/>
    <property type="match status" value="1"/>
</dbReference>
<name>A0A2S0MCM8_9BURK</name>
<evidence type="ECO:0000313" key="5">
    <source>
        <dbReference type="EMBL" id="AVO33531.1"/>
    </source>
</evidence>
<dbReference type="KEGG" id="otk:C6570_04125"/>
<dbReference type="NCBIfam" id="NF043033">
    <property type="entry name" value="OxoTetrIsom"/>
    <property type="match status" value="1"/>
</dbReference>
<keyword evidence="5" id="KW-0670">Pyruvate</keyword>
<dbReference type="AlphaFoldDB" id="A0A2S0MCM8"/>
<dbReference type="InterPro" id="IPR050417">
    <property type="entry name" value="Sugar_Epim/Isomerase"/>
</dbReference>
<reference evidence="5 6" key="1">
    <citation type="submission" date="2018-03" db="EMBL/GenBank/DDBJ databases">
        <title>Genome sequencing of Ottowia sp.</title>
        <authorList>
            <person name="Kim S.-J."/>
            <person name="Heo J."/>
            <person name="Kwon S.-W."/>
        </authorList>
    </citation>
    <scope>NUCLEOTIDE SEQUENCE [LARGE SCALE GENOMIC DNA]</scope>
    <source>
        <strain evidence="5 6">KADR8-3</strain>
    </source>
</reference>
<dbReference type="SUPFAM" id="SSF51658">
    <property type="entry name" value="Xylose isomerase-like"/>
    <property type="match status" value="1"/>
</dbReference>
<sequence length="282" mass="30625">MPRFAANLSMLYTELPFLDRFEAAARDGFQGVEFLFPYAFAPEDIAARLRGNGLQQVLFNAPPGGSDAAGFEAAWAAGQRGTAAVVGAEADFRTGVQWALRYADALDCPRIHCMAGLLPEAASADQISAASSVYESNLRWAAAQAAAAGREILIEPINPRDIPRFFLNRQDDAHAIVQKIGAPNLKVQFDLYHCQIVEGDVATKIRHYLPTGRVGHFQIAGVPERHEPDVGELNYPYLFNVIDEVAAACAWQGWVGCEYRPQRGAVPAGTSDGLGWLRHATA</sequence>
<dbReference type="InterPro" id="IPR026040">
    <property type="entry name" value="HyI-like"/>
</dbReference>
<feature type="active site" description="Proton donor/acceptor" evidence="3">
    <location>
        <position position="258"/>
    </location>
</feature>
<dbReference type="RefSeq" id="WP_106702094.1">
    <property type="nucleotide sequence ID" value="NZ_CP027666.1"/>
</dbReference>
<dbReference type="Proteomes" id="UP000239709">
    <property type="component" value="Chromosome"/>
</dbReference>
<keyword evidence="6" id="KW-1185">Reference proteome</keyword>
<proteinExistence type="inferred from homology"/>
<keyword evidence="1 2" id="KW-0413">Isomerase</keyword>
<dbReference type="Pfam" id="PF01261">
    <property type="entry name" value="AP_endonuc_2"/>
    <property type="match status" value="1"/>
</dbReference>
<evidence type="ECO:0000313" key="6">
    <source>
        <dbReference type="Proteomes" id="UP000239709"/>
    </source>
</evidence>
<evidence type="ECO:0000256" key="2">
    <source>
        <dbReference type="PIRNR" id="PIRNR006241"/>
    </source>
</evidence>
<dbReference type="PANTHER" id="PTHR43489:SF13">
    <property type="entry name" value="HYDROXYPYRUVATE ISOMERASE"/>
    <property type="match status" value="1"/>
</dbReference>
<accession>A0A2S0MCM8</accession>
<gene>
    <name evidence="5" type="ORF">C6570_04125</name>
</gene>
<dbReference type="InterPro" id="IPR053398">
    <property type="entry name" value="HPT_OtnI_isomerases"/>
</dbReference>
<dbReference type="InterPro" id="IPR036237">
    <property type="entry name" value="Xyl_isomerase-like_sf"/>
</dbReference>
<dbReference type="GO" id="GO:0008903">
    <property type="term" value="F:hydroxypyruvate isomerase activity"/>
    <property type="evidence" value="ECO:0007669"/>
    <property type="project" value="TreeGrafter"/>
</dbReference>
<evidence type="ECO:0000259" key="4">
    <source>
        <dbReference type="Pfam" id="PF01261"/>
    </source>
</evidence>
<evidence type="ECO:0000256" key="3">
    <source>
        <dbReference type="PIRSR" id="PIRSR006241-50"/>
    </source>
</evidence>
<feature type="domain" description="Xylose isomerase-like TIM barrel" evidence="4">
    <location>
        <begin position="21"/>
        <end position="278"/>
    </location>
</feature>
<evidence type="ECO:0000256" key="1">
    <source>
        <dbReference type="ARBA" id="ARBA00023235"/>
    </source>
</evidence>
<dbReference type="OrthoDB" id="9786584at2"/>
<dbReference type="FunFam" id="3.20.20.150:FF:000007">
    <property type="entry name" value="Hydroxypyruvate isomerase"/>
    <property type="match status" value="1"/>
</dbReference>
<comment type="similarity">
    <text evidence="2">Belongs to the hyi family.</text>
</comment>
<dbReference type="EMBL" id="CP027666">
    <property type="protein sequence ID" value="AVO33531.1"/>
    <property type="molecule type" value="Genomic_DNA"/>
</dbReference>
<dbReference type="InterPro" id="IPR013022">
    <property type="entry name" value="Xyl_isomerase-like_TIM-brl"/>
</dbReference>
<dbReference type="PANTHER" id="PTHR43489">
    <property type="entry name" value="ISOMERASE"/>
    <property type="match status" value="1"/>
</dbReference>
<organism evidence="5 6">
    <name type="scientific">Ottowia oryzae</name>
    <dbReference type="NCBI Taxonomy" id="2109914"/>
    <lineage>
        <taxon>Bacteria</taxon>
        <taxon>Pseudomonadati</taxon>
        <taxon>Pseudomonadota</taxon>
        <taxon>Betaproteobacteria</taxon>
        <taxon>Burkholderiales</taxon>
        <taxon>Comamonadaceae</taxon>
        <taxon>Ottowia</taxon>
    </lineage>
</organism>